<feature type="region of interest" description="Disordered" evidence="1">
    <location>
        <begin position="25"/>
        <end position="80"/>
    </location>
</feature>
<feature type="compositionally biased region" description="Polar residues" evidence="1">
    <location>
        <begin position="33"/>
        <end position="49"/>
    </location>
</feature>
<reference evidence="2" key="2">
    <citation type="journal article" date="2024" name="Plant">
        <title>Genomic evolution and insights into agronomic trait innovations of Sesamum species.</title>
        <authorList>
            <person name="Miao H."/>
            <person name="Wang L."/>
            <person name="Qu L."/>
            <person name="Liu H."/>
            <person name="Sun Y."/>
            <person name="Le M."/>
            <person name="Wang Q."/>
            <person name="Wei S."/>
            <person name="Zheng Y."/>
            <person name="Lin W."/>
            <person name="Duan Y."/>
            <person name="Cao H."/>
            <person name="Xiong S."/>
            <person name="Wang X."/>
            <person name="Wei L."/>
            <person name="Li C."/>
            <person name="Ma Q."/>
            <person name="Ju M."/>
            <person name="Zhao R."/>
            <person name="Li G."/>
            <person name="Mu C."/>
            <person name="Tian Q."/>
            <person name="Mei H."/>
            <person name="Zhang T."/>
            <person name="Gao T."/>
            <person name="Zhang H."/>
        </authorList>
    </citation>
    <scope>NUCLEOTIDE SEQUENCE</scope>
    <source>
        <strain evidence="2">3651</strain>
    </source>
</reference>
<evidence type="ECO:0000313" key="3">
    <source>
        <dbReference type="Proteomes" id="UP001293254"/>
    </source>
</evidence>
<name>A0AAE1XVR8_9LAMI</name>
<evidence type="ECO:0000256" key="1">
    <source>
        <dbReference type="SAM" id="MobiDB-lite"/>
    </source>
</evidence>
<accession>A0AAE1XVR8</accession>
<feature type="compositionally biased region" description="Polar residues" evidence="1">
    <location>
        <begin position="65"/>
        <end position="80"/>
    </location>
</feature>
<dbReference type="Proteomes" id="UP001293254">
    <property type="component" value="Unassembled WGS sequence"/>
</dbReference>
<organism evidence="2 3">
    <name type="scientific">Sesamum alatum</name>
    <dbReference type="NCBI Taxonomy" id="300844"/>
    <lineage>
        <taxon>Eukaryota</taxon>
        <taxon>Viridiplantae</taxon>
        <taxon>Streptophyta</taxon>
        <taxon>Embryophyta</taxon>
        <taxon>Tracheophyta</taxon>
        <taxon>Spermatophyta</taxon>
        <taxon>Magnoliopsida</taxon>
        <taxon>eudicotyledons</taxon>
        <taxon>Gunneridae</taxon>
        <taxon>Pentapetalae</taxon>
        <taxon>asterids</taxon>
        <taxon>lamiids</taxon>
        <taxon>Lamiales</taxon>
        <taxon>Pedaliaceae</taxon>
        <taxon>Sesamum</taxon>
    </lineage>
</organism>
<proteinExistence type="predicted"/>
<dbReference type="InterPro" id="IPR007789">
    <property type="entry name" value="DUF688"/>
</dbReference>
<dbReference type="PANTHER" id="PTHR34371:SF2">
    <property type="entry name" value="DUF688 FAMILY PROTEIN"/>
    <property type="match status" value="1"/>
</dbReference>
<protein>
    <submittedName>
        <fullName evidence="2">Uncharacterized protein</fullName>
    </submittedName>
</protein>
<dbReference type="EMBL" id="JACGWO010000009">
    <property type="protein sequence ID" value="KAK4418499.1"/>
    <property type="molecule type" value="Genomic_DNA"/>
</dbReference>
<gene>
    <name evidence="2" type="ORF">Salat_2262700</name>
</gene>
<comment type="caution">
    <text evidence="2">The sequence shown here is derived from an EMBL/GenBank/DDBJ whole genome shotgun (WGS) entry which is preliminary data.</text>
</comment>
<dbReference type="AlphaFoldDB" id="A0AAE1XVR8"/>
<evidence type="ECO:0000313" key="2">
    <source>
        <dbReference type="EMBL" id="KAK4418499.1"/>
    </source>
</evidence>
<reference evidence="2" key="1">
    <citation type="submission" date="2020-06" db="EMBL/GenBank/DDBJ databases">
        <authorList>
            <person name="Li T."/>
            <person name="Hu X."/>
            <person name="Zhang T."/>
            <person name="Song X."/>
            <person name="Zhang H."/>
            <person name="Dai N."/>
            <person name="Sheng W."/>
            <person name="Hou X."/>
            <person name="Wei L."/>
        </authorList>
    </citation>
    <scope>NUCLEOTIDE SEQUENCE</scope>
    <source>
        <strain evidence="2">3651</strain>
        <tissue evidence="2">Leaf</tissue>
    </source>
</reference>
<dbReference type="PANTHER" id="PTHR34371">
    <property type="entry name" value="OS01G0551000 PROTEIN"/>
    <property type="match status" value="1"/>
</dbReference>
<dbReference type="Pfam" id="PF05097">
    <property type="entry name" value="DUF688"/>
    <property type="match status" value="1"/>
</dbReference>
<keyword evidence="3" id="KW-1185">Reference proteome</keyword>
<sequence>MVETREASFSTLKLPILHKAAAAAATMGMDSPQRPSDSGISTPPLQTPASVPFKWEEEPGKPRLFSTTPQPQVPSNTNTNTKCLELPPACSRMLFIDNIDGPPTKTPSPTSVLDGPYKVVGRPKFSSFRFFREGHKDSVDVLFGSNKGSGTGGKQKARGRFFGKLRSGGKKVVDVEVFSSSEERILGGVGRKMARHGSFSGVVDPHATNNKSSSRIWGTIYQGLKQVVQWKSSRKPNEEAAALKEKDRSSPNFVLLSFDD</sequence>